<dbReference type="SUPFAM" id="SSF56219">
    <property type="entry name" value="DNase I-like"/>
    <property type="match status" value="1"/>
</dbReference>
<accession>A0AAV9XEF2</accession>
<keyword evidence="4" id="KW-1185">Reference proteome</keyword>
<comment type="caution">
    <text evidence="3">The sequence shown here is derived from an EMBL/GenBank/DDBJ whole genome shotgun (WGS) entry which is preliminary data.</text>
</comment>
<feature type="domain" description="Endonuclease/exonuclease/phosphatase" evidence="2">
    <location>
        <begin position="231"/>
        <end position="500"/>
    </location>
</feature>
<evidence type="ECO:0000313" key="3">
    <source>
        <dbReference type="EMBL" id="KAK6539392.1"/>
    </source>
</evidence>
<dbReference type="PANTHER" id="PTHR41349">
    <property type="match status" value="1"/>
</dbReference>
<dbReference type="PANTHER" id="PTHR41349:SF1">
    <property type="entry name" value="PROTEIN CBG08683"/>
    <property type="match status" value="1"/>
</dbReference>
<sequence length="509" mass="54857">MRLFSIASTALSVLFFFQTHPALAAPAAVDNSLYVTNGEPLTLGYSTSSPDPKNWVGLYPLGGGPVNGVKPSENSLVWNYTPDSKGTIHLDVGNLVPGNYLAYFLARDGYQSIVKPITVTVKSTLPFAFIVDSITLRTARVGSSYNAKIGGLVNGGTGVTFAITSQVDGWSDWINLSSDGVFSGFPVPGFGRTEATYTVTARSSDGATANLKVTIPVQNIGVPLLSQLRVLTFNMWNGGANVRDSHNKQVRFIANINADVVGLQEADSSAKPLADALGWTYWQRISDIAIISKYPIVQDYGVANAGGGVRIALDGESQQINFWDLHLGYDPYGPYDFCDSKMSIDAVLKREAQSGRTQQITDILKAMSGQLTDSATSKIPVFLVGDTNAPSHLDWVESLRAKNCGYSGVPWPTSVKPAQAGLIDSFRVAHPDPAAVQGTTWSPLCPNDECRPGTKEPQDRIDFIYHKGNVKVLDSQVVVVGKPKPKGDPQQPNNEWTTDHATVLTVYQI</sequence>
<dbReference type="EMBL" id="JAVHJO010000006">
    <property type="protein sequence ID" value="KAK6539392.1"/>
    <property type="molecule type" value="Genomic_DNA"/>
</dbReference>
<proteinExistence type="predicted"/>
<protein>
    <recommendedName>
        <fullName evidence="2">Endonuclease/exonuclease/phosphatase domain-containing protein</fullName>
    </recommendedName>
</protein>
<dbReference type="InterPro" id="IPR036691">
    <property type="entry name" value="Endo/exonu/phosph_ase_sf"/>
</dbReference>
<gene>
    <name evidence="3" type="ORF">TWF694_009617</name>
</gene>
<evidence type="ECO:0000313" key="4">
    <source>
        <dbReference type="Proteomes" id="UP001365542"/>
    </source>
</evidence>
<dbReference type="GO" id="GO:0003824">
    <property type="term" value="F:catalytic activity"/>
    <property type="evidence" value="ECO:0007669"/>
    <property type="project" value="InterPro"/>
</dbReference>
<feature type="signal peptide" evidence="1">
    <location>
        <begin position="1"/>
        <end position="24"/>
    </location>
</feature>
<dbReference type="Pfam" id="PF03372">
    <property type="entry name" value="Exo_endo_phos"/>
    <property type="match status" value="1"/>
</dbReference>
<reference evidence="3 4" key="1">
    <citation type="submission" date="2019-10" db="EMBL/GenBank/DDBJ databases">
        <authorList>
            <person name="Palmer J.M."/>
        </authorList>
    </citation>
    <scope>NUCLEOTIDE SEQUENCE [LARGE SCALE GENOMIC DNA]</scope>
    <source>
        <strain evidence="3 4">TWF694</strain>
    </source>
</reference>
<evidence type="ECO:0000259" key="2">
    <source>
        <dbReference type="Pfam" id="PF03372"/>
    </source>
</evidence>
<dbReference type="Gene3D" id="3.60.10.10">
    <property type="entry name" value="Endonuclease/exonuclease/phosphatase"/>
    <property type="match status" value="1"/>
</dbReference>
<dbReference type="InterPro" id="IPR005135">
    <property type="entry name" value="Endo/exonuclease/phosphatase"/>
</dbReference>
<dbReference type="Proteomes" id="UP001365542">
    <property type="component" value="Unassembled WGS sequence"/>
</dbReference>
<feature type="chain" id="PRO_5043743288" description="Endonuclease/exonuclease/phosphatase domain-containing protein" evidence="1">
    <location>
        <begin position="25"/>
        <end position="509"/>
    </location>
</feature>
<dbReference type="AlphaFoldDB" id="A0AAV9XEF2"/>
<keyword evidence="1" id="KW-0732">Signal</keyword>
<name>A0AAV9XEF2_9PEZI</name>
<evidence type="ECO:0000256" key="1">
    <source>
        <dbReference type="SAM" id="SignalP"/>
    </source>
</evidence>
<organism evidence="3 4">
    <name type="scientific">Orbilia ellipsospora</name>
    <dbReference type="NCBI Taxonomy" id="2528407"/>
    <lineage>
        <taxon>Eukaryota</taxon>
        <taxon>Fungi</taxon>
        <taxon>Dikarya</taxon>
        <taxon>Ascomycota</taxon>
        <taxon>Pezizomycotina</taxon>
        <taxon>Orbiliomycetes</taxon>
        <taxon>Orbiliales</taxon>
        <taxon>Orbiliaceae</taxon>
        <taxon>Orbilia</taxon>
    </lineage>
</organism>